<feature type="transmembrane region" description="Helical" evidence="1">
    <location>
        <begin position="249"/>
        <end position="266"/>
    </location>
</feature>
<comment type="caution">
    <text evidence="3">The sequence shown here is derived from an EMBL/GenBank/DDBJ whole genome shotgun (WGS) entry which is preliminary data.</text>
</comment>
<dbReference type="Pfam" id="PF01569">
    <property type="entry name" value="PAP2"/>
    <property type="match status" value="1"/>
</dbReference>
<dbReference type="SMART" id="SM00014">
    <property type="entry name" value="acidPPc"/>
    <property type="match status" value="1"/>
</dbReference>
<dbReference type="Gene3D" id="1.20.144.10">
    <property type="entry name" value="Phosphatidic acid phosphatase type 2/haloperoxidase"/>
    <property type="match status" value="1"/>
</dbReference>
<accession>A0A9D2S0K0</accession>
<feature type="transmembrane region" description="Helical" evidence="1">
    <location>
        <begin position="141"/>
        <end position="164"/>
    </location>
</feature>
<reference evidence="3" key="2">
    <citation type="submission" date="2021-04" db="EMBL/GenBank/DDBJ databases">
        <authorList>
            <person name="Gilroy R."/>
        </authorList>
    </citation>
    <scope>NUCLEOTIDE SEQUENCE</scope>
    <source>
        <strain evidence="3">ChiBcec8-14828</strain>
    </source>
</reference>
<dbReference type="AlphaFoldDB" id="A0A9D2S0K0"/>
<evidence type="ECO:0000313" key="4">
    <source>
        <dbReference type="Proteomes" id="UP000824209"/>
    </source>
</evidence>
<keyword evidence="1" id="KW-0472">Membrane</keyword>
<reference evidence="3" key="1">
    <citation type="journal article" date="2021" name="PeerJ">
        <title>Extensive microbial diversity within the chicken gut microbiome revealed by metagenomics and culture.</title>
        <authorList>
            <person name="Gilroy R."/>
            <person name="Ravi A."/>
            <person name="Getino M."/>
            <person name="Pursley I."/>
            <person name="Horton D.L."/>
            <person name="Alikhan N.F."/>
            <person name="Baker D."/>
            <person name="Gharbi K."/>
            <person name="Hall N."/>
            <person name="Watson M."/>
            <person name="Adriaenssens E.M."/>
            <person name="Foster-Nyarko E."/>
            <person name="Jarju S."/>
            <person name="Secka A."/>
            <person name="Antonio M."/>
            <person name="Oren A."/>
            <person name="Chaudhuri R.R."/>
            <person name="La Ragione R."/>
            <person name="Hildebrand F."/>
            <person name="Pallen M.J."/>
        </authorList>
    </citation>
    <scope>NUCLEOTIDE SEQUENCE</scope>
    <source>
        <strain evidence="3">ChiBcec8-14828</strain>
    </source>
</reference>
<feature type="transmembrane region" description="Helical" evidence="1">
    <location>
        <begin position="42"/>
        <end position="63"/>
    </location>
</feature>
<gene>
    <name evidence="3" type="ORF">H9943_00390</name>
</gene>
<dbReference type="EMBL" id="DWYA01000004">
    <property type="protein sequence ID" value="HJB38839.1"/>
    <property type="molecule type" value="Genomic_DNA"/>
</dbReference>
<keyword evidence="1" id="KW-0812">Transmembrane</keyword>
<dbReference type="Proteomes" id="UP000824209">
    <property type="component" value="Unassembled WGS sequence"/>
</dbReference>
<feature type="transmembrane region" description="Helical" evidence="1">
    <location>
        <begin position="184"/>
        <end position="213"/>
    </location>
</feature>
<protein>
    <submittedName>
        <fullName evidence="3">Phosphatase PAP2 family protein</fullName>
    </submittedName>
</protein>
<evidence type="ECO:0000259" key="2">
    <source>
        <dbReference type="SMART" id="SM00014"/>
    </source>
</evidence>
<dbReference type="InterPro" id="IPR000326">
    <property type="entry name" value="PAP2/HPO"/>
</dbReference>
<keyword evidence="1" id="KW-1133">Transmembrane helix</keyword>
<feature type="transmembrane region" description="Helical" evidence="1">
    <location>
        <begin position="107"/>
        <end position="129"/>
    </location>
</feature>
<name>A0A9D2S0K0_9FIRM</name>
<evidence type="ECO:0000313" key="3">
    <source>
        <dbReference type="EMBL" id="HJB38839.1"/>
    </source>
</evidence>
<dbReference type="InterPro" id="IPR036938">
    <property type="entry name" value="PAP2/HPO_sf"/>
</dbReference>
<sequence>MKRSFSSAFTAGVLLIFLAVLAAATWIDLPLSQALYHPNQTWAIYLEAMGFYPFYFPALLWLLGLANDAEVKGSIRTLCTAAFTAATALMAYSSYHHLESRGVQLAFVPVCIVWTILLFGYVFILAAESRCNAAWRKRERFGFFWGTVYMLLGNIIIHVIKPIWNRARFDEMMQQADFSNFTPWYQPFGAGGSSFPSGHTAAACGLIFLVFICDAFPQYRKYRKFILILCSAYIAAMAASRIIIGRHFLSDTVAACLIMAGSFLLMRRSKMYREMLDKLPLAESDAPEKEIE</sequence>
<feature type="domain" description="Phosphatidic acid phosphatase type 2/haloperoxidase" evidence="2">
    <location>
        <begin position="147"/>
        <end position="267"/>
    </location>
</feature>
<feature type="transmembrane region" description="Helical" evidence="1">
    <location>
        <begin position="75"/>
        <end position="95"/>
    </location>
</feature>
<feature type="transmembrane region" description="Helical" evidence="1">
    <location>
        <begin position="225"/>
        <end position="243"/>
    </location>
</feature>
<evidence type="ECO:0000256" key="1">
    <source>
        <dbReference type="SAM" id="Phobius"/>
    </source>
</evidence>
<dbReference type="SUPFAM" id="SSF48317">
    <property type="entry name" value="Acid phosphatase/Vanadium-dependent haloperoxidase"/>
    <property type="match status" value="1"/>
</dbReference>
<organism evidence="3 4">
    <name type="scientific">Candidatus Ruthenibacterium avium</name>
    <dbReference type="NCBI Taxonomy" id="2838751"/>
    <lineage>
        <taxon>Bacteria</taxon>
        <taxon>Bacillati</taxon>
        <taxon>Bacillota</taxon>
        <taxon>Clostridia</taxon>
        <taxon>Eubacteriales</taxon>
        <taxon>Oscillospiraceae</taxon>
        <taxon>Ruthenibacterium</taxon>
    </lineage>
</organism>
<proteinExistence type="predicted"/>